<keyword evidence="6" id="KW-1185">Reference proteome</keyword>
<dbReference type="SMART" id="SM00822">
    <property type="entry name" value="PKS_KR"/>
    <property type="match status" value="1"/>
</dbReference>
<dbReference type="AlphaFoldDB" id="A0A6A6YQ03"/>
<dbReference type="Pfam" id="PF00106">
    <property type="entry name" value="adh_short"/>
    <property type="match status" value="1"/>
</dbReference>
<protein>
    <submittedName>
        <fullName evidence="5 7">Oxidoreductase ucpA</fullName>
    </submittedName>
</protein>
<dbReference type="InterPro" id="IPR057326">
    <property type="entry name" value="KR_dom"/>
</dbReference>
<gene>
    <name evidence="5 7" type="ORF">BDZ99DRAFT_441476</name>
</gene>
<accession>A0A6A6YQ03</accession>
<evidence type="ECO:0000313" key="7">
    <source>
        <dbReference type="RefSeq" id="XP_033577834.1"/>
    </source>
</evidence>
<dbReference type="OrthoDB" id="1933717at2759"/>
<dbReference type="PANTHER" id="PTHR42760:SF37">
    <property type="entry name" value="CLAVALDEHYDE DEHYDROGENASE"/>
    <property type="match status" value="1"/>
</dbReference>
<evidence type="ECO:0000256" key="3">
    <source>
        <dbReference type="RuleBase" id="RU000363"/>
    </source>
</evidence>
<dbReference type="InterPro" id="IPR002347">
    <property type="entry name" value="SDR_fam"/>
</dbReference>
<keyword evidence="2" id="KW-0560">Oxidoreductase</keyword>
<dbReference type="Gene3D" id="3.40.50.720">
    <property type="entry name" value="NAD(P)-binding Rossmann-like Domain"/>
    <property type="match status" value="1"/>
</dbReference>
<evidence type="ECO:0000256" key="2">
    <source>
        <dbReference type="ARBA" id="ARBA00023002"/>
    </source>
</evidence>
<organism evidence="5">
    <name type="scientific">Mytilinidion resinicola</name>
    <dbReference type="NCBI Taxonomy" id="574789"/>
    <lineage>
        <taxon>Eukaryota</taxon>
        <taxon>Fungi</taxon>
        <taxon>Dikarya</taxon>
        <taxon>Ascomycota</taxon>
        <taxon>Pezizomycotina</taxon>
        <taxon>Dothideomycetes</taxon>
        <taxon>Pleosporomycetidae</taxon>
        <taxon>Mytilinidiales</taxon>
        <taxon>Mytilinidiaceae</taxon>
        <taxon>Mytilinidion</taxon>
    </lineage>
</organism>
<dbReference type="SUPFAM" id="SSF51735">
    <property type="entry name" value="NAD(P)-binding Rossmann-fold domains"/>
    <property type="match status" value="1"/>
</dbReference>
<reference evidence="7" key="3">
    <citation type="submission" date="2025-04" db="UniProtKB">
        <authorList>
            <consortium name="RefSeq"/>
        </authorList>
    </citation>
    <scope>IDENTIFICATION</scope>
    <source>
        <strain evidence="7">CBS 304.34</strain>
    </source>
</reference>
<dbReference type="RefSeq" id="XP_033577834.1">
    <property type="nucleotide sequence ID" value="XM_033717769.1"/>
</dbReference>
<name>A0A6A6YQ03_9PEZI</name>
<dbReference type="PRINTS" id="PR00080">
    <property type="entry name" value="SDRFAMILY"/>
</dbReference>
<dbReference type="CDD" id="cd05233">
    <property type="entry name" value="SDR_c"/>
    <property type="match status" value="1"/>
</dbReference>
<dbReference type="PANTHER" id="PTHR42760">
    <property type="entry name" value="SHORT-CHAIN DEHYDROGENASES/REDUCTASES FAMILY MEMBER"/>
    <property type="match status" value="1"/>
</dbReference>
<evidence type="ECO:0000256" key="1">
    <source>
        <dbReference type="ARBA" id="ARBA00006484"/>
    </source>
</evidence>
<dbReference type="PRINTS" id="PR00081">
    <property type="entry name" value="GDHRDH"/>
</dbReference>
<feature type="domain" description="Ketoreductase" evidence="4">
    <location>
        <begin position="34"/>
        <end position="230"/>
    </location>
</feature>
<reference evidence="7" key="2">
    <citation type="submission" date="2020-04" db="EMBL/GenBank/DDBJ databases">
        <authorList>
            <consortium name="NCBI Genome Project"/>
        </authorList>
    </citation>
    <scope>NUCLEOTIDE SEQUENCE</scope>
    <source>
        <strain evidence="7">CBS 304.34</strain>
    </source>
</reference>
<dbReference type="EMBL" id="MU003699">
    <property type="protein sequence ID" value="KAF2810870.1"/>
    <property type="molecule type" value="Genomic_DNA"/>
</dbReference>
<dbReference type="GO" id="GO:0016616">
    <property type="term" value="F:oxidoreductase activity, acting on the CH-OH group of donors, NAD or NADP as acceptor"/>
    <property type="evidence" value="ECO:0007669"/>
    <property type="project" value="UniProtKB-ARBA"/>
</dbReference>
<dbReference type="GeneID" id="54458662"/>
<dbReference type="Proteomes" id="UP000504636">
    <property type="component" value="Unplaced"/>
</dbReference>
<sequence length="296" mass="31930">MTRNAALTFTPTIHKDIYPAINPTIQPSLSHSGRSILVTGAGRGIGRSIALRYAEASPSTLILAARTSSELDVTEAEILALNLTSPPTIVKLVLDVTDGKAVARAASTIKNDIGRLDVLINNAGYSPEWAPIADGDPEDYWRTWEVNLKGVYLVLHAFLPLLTETHEKTGALVHVLNVSSIGAIVCIAGASAYETSKLAVVRLTQFVQTEYGAKGVLATSVHPGGVLTELSRNVKEIQPFLTDSPNLAGGFFVWLTSQPRTWLGGRFVSVAWDVEELESKKDEIVEGDKLKADVRF</sequence>
<evidence type="ECO:0000313" key="6">
    <source>
        <dbReference type="Proteomes" id="UP000504636"/>
    </source>
</evidence>
<evidence type="ECO:0000313" key="5">
    <source>
        <dbReference type="EMBL" id="KAF2810870.1"/>
    </source>
</evidence>
<evidence type="ECO:0000259" key="4">
    <source>
        <dbReference type="SMART" id="SM00822"/>
    </source>
</evidence>
<dbReference type="InterPro" id="IPR036291">
    <property type="entry name" value="NAD(P)-bd_dom_sf"/>
</dbReference>
<comment type="similarity">
    <text evidence="1 3">Belongs to the short-chain dehydrogenases/reductases (SDR) family.</text>
</comment>
<reference evidence="5 7" key="1">
    <citation type="journal article" date="2020" name="Stud. Mycol.">
        <title>101 Dothideomycetes genomes: a test case for predicting lifestyles and emergence of pathogens.</title>
        <authorList>
            <person name="Haridas S."/>
            <person name="Albert R."/>
            <person name="Binder M."/>
            <person name="Bloem J."/>
            <person name="Labutti K."/>
            <person name="Salamov A."/>
            <person name="Andreopoulos B."/>
            <person name="Baker S."/>
            <person name="Barry K."/>
            <person name="Bills G."/>
            <person name="Bluhm B."/>
            <person name="Cannon C."/>
            <person name="Castanera R."/>
            <person name="Culley D."/>
            <person name="Daum C."/>
            <person name="Ezra D."/>
            <person name="Gonzalez J."/>
            <person name="Henrissat B."/>
            <person name="Kuo A."/>
            <person name="Liang C."/>
            <person name="Lipzen A."/>
            <person name="Lutzoni F."/>
            <person name="Magnuson J."/>
            <person name="Mondo S."/>
            <person name="Nolan M."/>
            <person name="Ohm R."/>
            <person name="Pangilinan J."/>
            <person name="Park H.-J."/>
            <person name="Ramirez L."/>
            <person name="Alfaro M."/>
            <person name="Sun H."/>
            <person name="Tritt A."/>
            <person name="Yoshinaga Y."/>
            <person name="Zwiers L.-H."/>
            <person name="Turgeon B."/>
            <person name="Goodwin S."/>
            <person name="Spatafora J."/>
            <person name="Crous P."/>
            <person name="Grigoriev I."/>
        </authorList>
    </citation>
    <scope>NUCLEOTIDE SEQUENCE</scope>
    <source>
        <strain evidence="5 7">CBS 304.34</strain>
    </source>
</reference>
<proteinExistence type="inferred from homology"/>